<dbReference type="Proteomes" id="UP000541770">
    <property type="component" value="Unassembled WGS sequence"/>
</dbReference>
<reference evidence="1 2" key="1">
    <citation type="submission" date="2020-07" db="EMBL/GenBank/DDBJ databases">
        <title>Diversity of carbapenemase encoding genes among Pseudomonas putida group clinical isolates in a tertiary Brazilian hospital.</title>
        <authorList>
            <person name="Alberto-Lei F."/>
            <person name="Nodari C.S."/>
            <person name="Streling A.P."/>
            <person name="Paulino J.T."/>
            <person name="Bessa-Neto F.O."/>
            <person name="Cayo R."/>
            <person name="Gales A.C."/>
        </authorList>
    </citation>
    <scope>NUCLEOTIDE SEQUENCE [LARGE SCALE GENOMIC DNA]</scope>
    <source>
        <strain evidence="1 2">14802</strain>
    </source>
</reference>
<dbReference type="EMBL" id="JACGDE010000030">
    <property type="protein sequence ID" value="MBA6068341.1"/>
    <property type="molecule type" value="Genomic_DNA"/>
</dbReference>
<proteinExistence type="predicted"/>
<gene>
    <name evidence="1" type="ORF">H4C75_26745</name>
</gene>
<evidence type="ECO:0000313" key="2">
    <source>
        <dbReference type="Proteomes" id="UP000541770"/>
    </source>
</evidence>
<accession>A0A7W2K089</accession>
<dbReference type="AlphaFoldDB" id="A0A7W2K089"/>
<evidence type="ECO:0000313" key="1">
    <source>
        <dbReference type="EMBL" id="MBA6068341.1"/>
    </source>
</evidence>
<organism evidence="1 2">
    <name type="scientific">Pseudomonas mosselii</name>
    <dbReference type="NCBI Taxonomy" id="78327"/>
    <lineage>
        <taxon>Bacteria</taxon>
        <taxon>Pseudomonadati</taxon>
        <taxon>Pseudomonadota</taxon>
        <taxon>Gammaproteobacteria</taxon>
        <taxon>Pseudomonadales</taxon>
        <taxon>Pseudomonadaceae</taxon>
        <taxon>Pseudomonas</taxon>
    </lineage>
</organism>
<comment type="caution">
    <text evidence="1">The sequence shown here is derived from an EMBL/GenBank/DDBJ whole genome shotgun (WGS) entry which is preliminary data.</text>
</comment>
<protein>
    <submittedName>
        <fullName evidence="1">Uncharacterized protein</fullName>
    </submittedName>
</protein>
<name>A0A7W2K089_9PSED</name>
<dbReference type="RefSeq" id="WP_082750428.1">
    <property type="nucleotide sequence ID" value="NZ_BQIL01000025.1"/>
</dbReference>
<sequence length="65" mass="7000">MTVTPSDFEATVAYFKAVADEKLARLRASPQYDSFINEAAVEAFAKVEGSAYAGRPKRGKACAPE</sequence>